<dbReference type="EMBL" id="CM002295">
    <property type="protein sequence ID" value="ESW12809.1"/>
    <property type="molecule type" value="Genomic_DNA"/>
</dbReference>
<protein>
    <submittedName>
        <fullName evidence="1">Uncharacterized protein</fullName>
    </submittedName>
</protein>
<organism evidence="1 2">
    <name type="scientific">Phaseolus vulgaris</name>
    <name type="common">Kidney bean</name>
    <name type="synonym">French bean</name>
    <dbReference type="NCBI Taxonomy" id="3885"/>
    <lineage>
        <taxon>Eukaryota</taxon>
        <taxon>Viridiplantae</taxon>
        <taxon>Streptophyta</taxon>
        <taxon>Embryophyta</taxon>
        <taxon>Tracheophyta</taxon>
        <taxon>Spermatophyta</taxon>
        <taxon>Magnoliopsida</taxon>
        <taxon>eudicotyledons</taxon>
        <taxon>Gunneridae</taxon>
        <taxon>Pentapetalae</taxon>
        <taxon>rosids</taxon>
        <taxon>fabids</taxon>
        <taxon>Fabales</taxon>
        <taxon>Fabaceae</taxon>
        <taxon>Papilionoideae</taxon>
        <taxon>50 kb inversion clade</taxon>
        <taxon>NPAAA clade</taxon>
        <taxon>indigoferoid/millettioid clade</taxon>
        <taxon>Phaseoleae</taxon>
        <taxon>Phaseolus</taxon>
    </lineage>
</organism>
<dbReference type="Proteomes" id="UP000000226">
    <property type="component" value="Chromosome 8"/>
</dbReference>
<keyword evidence="2" id="KW-1185">Reference proteome</keyword>
<evidence type="ECO:0000313" key="1">
    <source>
        <dbReference type="EMBL" id="ESW12809.1"/>
    </source>
</evidence>
<dbReference type="AlphaFoldDB" id="V7B4S7"/>
<proteinExistence type="predicted"/>
<accession>V7B4S7</accession>
<sequence length="68" mass="7694">MEGEKKRACRISFLKPSAHPRKKDSTISTLVALRASSRPWTVVTPPEAAQFSPRLPFHRWPLLTALLI</sequence>
<reference evidence="2" key="1">
    <citation type="journal article" date="2014" name="Nat. Genet.">
        <title>A reference genome for common bean and genome-wide analysis of dual domestications.</title>
        <authorList>
            <person name="Schmutz J."/>
            <person name="McClean P.E."/>
            <person name="Mamidi S."/>
            <person name="Wu G.A."/>
            <person name="Cannon S.B."/>
            <person name="Grimwood J."/>
            <person name="Jenkins J."/>
            <person name="Shu S."/>
            <person name="Song Q."/>
            <person name="Chavarro C."/>
            <person name="Torres-Torres M."/>
            <person name="Geffroy V."/>
            <person name="Moghaddam S.M."/>
            <person name="Gao D."/>
            <person name="Abernathy B."/>
            <person name="Barry K."/>
            <person name="Blair M."/>
            <person name="Brick M.A."/>
            <person name="Chovatia M."/>
            <person name="Gepts P."/>
            <person name="Goodstein D.M."/>
            <person name="Gonzales M."/>
            <person name="Hellsten U."/>
            <person name="Hyten D.L."/>
            <person name="Jia G."/>
            <person name="Kelly J.D."/>
            <person name="Kudrna D."/>
            <person name="Lee R."/>
            <person name="Richard M.M."/>
            <person name="Miklas P.N."/>
            <person name="Osorno J.M."/>
            <person name="Rodrigues J."/>
            <person name="Thareau V."/>
            <person name="Urrea C.A."/>
            <person name="Wang M."/>
            <person name="Yu Y."/>
            <person name="Zhang M."/>
            <person name="Wing R.A."/>
            <person name="Cregan P.B."/>
            <person name="Rokhsar D.S."/>
            <person name="Jackson S.A."/>
        </authorList>
    </citation>
    <scope>NUCLEOTIDE SEQUENCE [LARGE SCALE GENOMIC DNA]</scope>
    <source>
        <strain evidence="2">cv. G19833</strain>
    </source>
</reference>
<dbReference type="Gramene" id="ESW12809">
    <property type="protein sequence ID" value="ESW12809"/>
    <property type="gene ID" value="PHAVU_008G144600g"/>
</dbReference>
<evidence type="ECO:0000313" key="2">
    <source>
        <dbReference type="Proteomes" id="UP000000226"/>
    </source>
</evidence>
<name>V7B4S7_PHAVU</name>
<gene>
    <name evidence="1" type="ORF">PHAVU_008G144600g</name>
</gene>